<gene>
    <name evidence="2" type="ORF">ORAREDHAP_LOCUS44760</name>
</gene>
<evidence type="ECO:0000313" key="2">
    <source>
        <dbReference type="EMBL" id="CAB4317853.1"/>
    </source>
</evidence>
<dbReference type="AlphaFoldDB" id="A0A6J5XZY5"/>
<evidence type="ECO:0000259" key="1">
    <source>
        <dbReference type="Pfam" id="PF05659"/>
    </source>
</evidence>
<dbReference type="OrthoDB" id="10485006at2759"/>
<feature type="domain" description="RPW8" evidence="1">
    <location>
        <begin position="237"/>
        <end position="312"/>
    </location>
</feature>
<dbReference type="InterPro" id="IPR008808">
    <property type="entry name" value="Powdery_mildew-R_dom"/>
</dbReference>
<feature type="domain" description="RPW8" evidence="1">
    <location>
        <begin position="11"/>
        <end position="109"/>
    </location>
</feature>
<dbReference type="Pfam" id="PF05659">
    <property type="entry name" value="RPW8"/>
    <property type="match status" value="2"/>
</dbReference>
<protein>
    <recommendedName>
        <fullName evidence="1">RPW8 domain-containing protein</fullName>
    </recommendedName>
</protein>
<organism evidence="2 3">
    <name type="scientific">Prunus armeniaca</name>
    <name type="common">Apricot</name>
    <name type="synonym">Armeniaca vulgaris</name>
    <dbReference type="NCBI Taxonomy" id="36596"/>
    <lineage>
        <taxon>Eukaryota</taxon>
        <taxon>Viridiplantae</taxon>
        <taxon>Streptophyta</taxon>
        <taxon>Embryophyta</taxon>
        <taxon>Tracheophyta</taxon>
        <taxon>Spermatophyta</taxon>
        <taxon>Magnoliopsida</taxon>
        <taxon>eudicotyledons</taxon>
        <taxon>Gunneridae</taxon>
        <taxon>Pentapetalae</taxon>
        <taxon>rosids</taxon>
        <taxon>fabids</taxon>
        <taxon>Rosales</taxon>
        <taxon>Rosaceae</taxon>
        <taxon>Amygdaloideae</taxon>
        <taxon>Amygdaleae</taxon>
        <taxon>Prunus</taxon>
    </lineage>
</organism>
<reference evidence="3" key="1">
    <citation type="journal article" date="2020" name="Genome Biol.">
        <title>Gamete binning: chromosome-level and haplotype-resolved genome assembly enabled by high-throughput single-cell sequencing of gamete genomes.</title>
        <authorList>
            <person name="Campoy J.A."/>
            <person name="Sun H."/>
            <person name="Goel M."/>
            <person name="Jiao W.-B."/>
            <person name="Folz-Donahue K."/>
            <person name="Wang N."/>
            <person name="Rubio M."/>
            <person name="Liu C."/>
            <person name="Kukat C."/>
            <person name="Ruiz D."/>
            <person name="Huettel B."/>
            <person name="Schneeberger K."/>
        </authorList>
    </citation>
    <scope>NUCLEOTIDE SEQUENCE [LARGE SCALE GENOMIC DNA]</scope>
    <source>
        <strain evidence="3">cv. Rojo Pasion</strain>
    </source>
</reference>
<proteinExistence type="predicted"/>
<dbReference type="Proteomes" id="UP000507245">
    <property type="component" value="Unassembled WGS sequence"/>
</dbReference>
<keyword evidence="3" id="KW-1185">Reference proteome</keyword>
<accession>A0A6J5XZY5</accession>
<evidence type="ECO:0000313" key="3">
    <source>
        <dbReference type="Proteomes" id="UP000507245"/>
    </source>
</evidence>
<name>A0A6J5XZY5_PRUAR</name>
<sequence length="347" mass="38921">MEKGVKLRPLGALKSTLDSLQPLIIAQIEEHNVQLGLPNDLIESLKKQMEEGKRLVQGLSNLHILHLMFNCTTHHTEQLVTLDDRLKMLSESLKIQEARDMKETLLLARQSFKKLVEFEGYNREQLETLRLQVQQQEQPSALKETLALARESAKALAGMKGSIRRLLATLELQLESEMDVETFGSVKNIESALERAEKSSAAQGNAPFIIITLPNFKRCHKLESNNPFFGYDYTAVASIVEGAALAAAFGELFDAVIGVKDKTAMFRLLLGDLDSTLYSLKPFIAKTVEYTNMDCPYIEELENFKMQMEEGMRSLFASAPRSGCGAVTKSINTPTNLLHWINLFKDL</sequence>
<dbReference type="EMBL" id="CAEKKB010000007">
    <property type="protein sequence ID" value="CAB4317853.1"/>
    <property type="molecule type" value="Genomic_DNA"/>
</dbReference>